<keyword evidence="6" id="KW-1185">Reference proteome</keyword>
<dbReference type="InterPro" id="IPR036388">
    <property type="entry name" value="WH-like_DNA-bd_sf"/>
</dbReference>
<proteinExistence type="predicted"/>
<dbReference type="EMBL" id="JZEX01000089">
    <property type="protein sequence ID" value="KKB12096.1"/>
    <property type="molecule type" value="Genomic_DNA"/>
</dbReference>
<organism evidence="5 6">
    <name type="scientific">Devosia geojensis</name>
    <dbReference type="NCBI Taxonomy" id="443610"/>
    <lineage>
        <taxon>Bacteria</taxon>
        <taxon>Pseudomonadati</taxon>
        <taxon>Pseudomonadota</taxon>
        <taxon>Alphaproteobacteria</taxon>
        <taxon>Hyphomicrobiales</taxon>
        <taxon>Devosiaceae</taxon>
        <taxon>Devosia</taxon>
    </lineage>
</organism>
<dbReference type="STRING" id="443610.VE25_09170"/>
<dbReference type="PROSITE" id="PS00894">
    <property type="entry name" value="HTH_DEOR_1"/>
    <property type="match status" value="1"/>
</dbReference>
<dbReference type="AlphaFoldDB" id="A0A0F5FTB0"/>
<dbReference type="GO" id="GO:0003700">
    <property type="term" value="F:DNA-binding transcription factor activity"/>
    <property type="evidence" value="ECO:0007669"/>
    <property type="project" value="InterPro"/>
</dbReference>
<dbReference type="InterPro" id="IPR037171">
    <property type="entry name" value="NagB/RpiA_transferase-like"/>
</dbReference>
<keyword evidence="1" id="KW-0805">Transcription regulation</keyword>
<dbReference type="InterPro" id="IPR014036">
    <property type="entry name" value="DeoR-like_C"/>
</dbReference>
<dbReference type="GO" id="GO:0003677">
    <property type="term" value="F:DNA binding"/>
    <property type="evidence" value="ECO:0007669"/>
    <property type="project" value="UniProtKB-KW"/>
</dbReference>
<dbReference type="SMART" id="SM00420">
    <property type="entry name" value="HTH_DEOR"/>
    <property type="match status" value="1"/>
</dbReference>
<evidence type="ECO:0000259" key="4">
    <source>
        <dbReference type="PROSITE" id="PS51000"/>
    </source>
</evidence>
<dbReference type="PRINTS" id="PR00037">
    <property type="entry name" value="HTHLACR"/>
</dbReference>
<feature type="domain" description="HTH deoR-type" evidence="4">
    <location>
        <begin position="3"/>
        <end position="58"/>
    </location>
</feature>
<dbReference type="PROSITE" id="PS51000">
    <property type="entry name" value="HTH_DEOR_2"/>
    <property type="match status" value="1"/>
</dbReference>
<dbReference type="SUPFAM" id="SSF100950">
    <property type="entry name" value="NagB/RpiA/CoA transferase-like"/>
    <property type="match status" value="1"/>
</dbReference>
<protein>
    <submittedName>
        <fullName evidence="5">DeoR faimly transcriptional regulator</fullName>
    </submittedName>
</protein>
<dbReference type="InterPro" id="IPR050313">
    <property type="entry name" value="Carb_Metab_HTH_regulators"/>
</dbReference>
<dbReference type="InterPro" id="IPR018356">
    <property type="entry name" value="Tscrpt_reg_HTH_DeoR_CS"/>
</dbReference>
<accession>A0A0F5FTB0</accession>
<evidence type="ECO:0000313" key="5">
    <source>
        <dbReference type="EMBL" id="KKB12096.1"/>
    </source>
</evidence>
<dbReference type="Pfam" id="PF00455">
    <property type="entry name" value="DeoRC"/>
    <property type="match status" value="1"/>
</dbReference>
<evidence type="ECO:0000256" key="3">
    <source>
        <dbReference type="ARBA" id="ARBA00023163"/>
    </source>
</evidence>
<dbReference type="SMART" id="SM01134">
    <property type="entry name" value="DeoRC"/>
    <property type="match status" value="1"/>
</dbReference>
<keyword evidence="2" id="KW-0238">DNA-binding</keyword>
<dbReference type="PANTHER" id="PTHR30363:SF55">
    <property type="entry name" value="HTH-TYPE TRANSCRIPTIONAL REGULATOR ULAR"/>
    <property type="match status" value="1"/>
</dbReference>
<reference evidence="5 6" key="1">
    <citation type="submission" date="2015-03" db="EMBL/GenBank/DDBJ databases">
        <authorList>
            <person name="Hassan Y.I."/>
            <person name="Lepp D."/>
            <person name="Li X.-Z."/>
            <person name="Zhou T."/>
        </authorList>
    </citation>
    <scope>NUCLEOTIDE SEQUENCE [LARGE SCALE GENOMIC DNA]</scope>
    <source>
        <strain evidence="5 6">BD-c194</strain>
    </source>
</reference>
<evidence type="ECO:0000256" key="1">
    <source>
        <dbReference type="ARBA" id="ARBA00023015"/>
    </source>
</evidence>
<dbReference type="RefSeq" id="WP_046108317.1">
    <property type="nucleotide sequence ID" value="NZ_JZEX01000089.1"/>
</dbReference>
<dbReference type="Proteomes" id="UP000033632">
    <property type="component" value="Unassembled WGS sequence"/>
</dbReference>
<comment type="caution">
    <text evidence="5">The sequence shown here is derived from an EMBL/GenBank/DDBJ whole genome shotgun (WGS) entry which is preliminary data.</text>
</comment>
<dbReference type="Pfam" id="PF08220">
    <property type="entry name" value="HTH_DeoR"/>
    <property type="match status" value="1"/>
</dbReference>
<dbReference type="PANTHER" id="PTHR30363">
    <property type="entry name" value="HTH-TYPE TRANSCRIPTIONAL REGULATOR SRLR-RELATED"/>
    <property type="match status" value="1"/>
</dbReference>
<evidence type="ECO:0000313" key="6">
    <source>
        <dbReference type="Proteomes" id="UP000033632"/>
    </source>
</evidence>
<sequence>MHETERHRVILAAVQARPVATVAELVEITGTSEATIRRDIAALHIQGQLRRVRGGAEAVNPPEQSALIGRPFSVNETINIAAKRAIARVAGEMCKDGESIIINGGTTTYQMVPHLAARRLSVFTNSFAIAEYLLHNSRNSVVIPGGTVYREQNVILSPFGGVVASHFYARKMFMGCQGLNQHGLMEADPMVVQSELALIGQADELIVLADSSKFSAKSSLILCGLDRITTVITDGGIRDEDRQMLETAGVGLIVAEKGADTDQQAASAAS</sequence>
<name>A0A0F5FTB0_9HYPH</name>
<dbReference type="OrthoDB" id="9816363at2"/>
<dbReference type="SUPFAM" id="SSF46785">
    <property type="entry name" value="Winged helix' DNA-binding domain"/>
    <property type="match status" value="1"/>
</dbReference>
<dbReference type="Gene3D" id="1.10.10.10">
    <property type="entry name" value="Winged helix-like DNA-binding domain superfamily/Winged helix DNA-binding domain"/>
    <property type="match status" value="1"/>
</dbReference>
<dbReference type="InterPro" id="IPR036390">
    <property type="entry name" value="WH_DNA-bd_sf"/>
</dbReference>
<keyword evidence="3" id="KW-0804">Transcription</keyword>
<gene>
    <name evidence="5" type="ORF">VE25_09170</name>
</gene>
<dbReference type="InterPro" id="IPR001034">
    <property type="entry name" value="DeoR_HTH"/>
</dbReference>
<dbReference type="PATRIC" id="fig|443610.3.peg.4411"/>
<evidence type="ECO:0000256" key="2">
    <source>
        <dbReference type="ARBA" id="ARBA00023125"/>
    </source>
</evidence>